<dbReference type="SUPFAM" id="SSF53474">
    <property type="entry name" value="alpha/beta-Hydrolases"/>
    <property type="match status" value="1"/>
</dbReference>
<dbReference type="InterPro" id="IPR029058">
    <property type="entry name" value="AB_hydrolase_fold"/>
</dbReference>
<dbReference type="PANTHER" id="PTHR37946">
    <property type="entry name" value="SLL1969 PROTEIN"/>
    <property type="match status" value="1"/>
</dbReference>
<evidence type="ECO:0000256" key="1">
    <source>
        <dbReference type="SAM" id="SignalP"/>
    </source>
</evidence>
<keyword evidence="1" id="KW-0732">Signal</keyword>
<feature type="chain" id="PRO_5022830020" description="Triacylglycerol lipase" evidence="1">
    <location>
        <begin position="23"/>
        <end position="481"/>
    </location>
</feature>
<name>A0A5D4RYF2_9BACI</name>
<dbReference type="Proteomes" id="UP000322997">
    <property type="component" value="Unassembled WGS sequence"/>
</dbReference>
<accession>A0A5D4RYF2</accession>
<feature type="signal peptide" evidence="1">
    <location>
        <begin position="1"/>
        <end position="22"/>
    </location>
</feature>
<evidence type="ECO:0000313" key="2">
    <source>
        <dbReference type="EMBL" id="TYS56000.1"/>
    </source>
</evidence>
<reference evidence="2 3" key="1">
    <citation type="submission" date="2019-08" db="EMBL/GenBank/DDBJ databases">
        <title>Bacillus genomes from the desert of Cuatro Cienegas, Coahuila.</title>
        <authorList>
            <person name="Olmedo-Alvarez G."/>
        </authorList>
    </citation>
    <scope>NUCLEOTIDE SEQUENCE [LARGE SCALE GENOMIC DNA]</scope>
    <source>
        <strain evidence="2 3">CH108_3D</strain>
    </source>
</reference>
<evidence type="ECO:0008006" key="4">
    <source>
        <dbReference type="Google" id="ProtNLM"/>
    </source>
</evidence>
<evidence type="ECO:0000313" key="3">
    <source>
        <dbReference type="Proteomes" id="UP000322997"/>
    </source>
</evidence>
<protein>
    <recommendedName>
        <fullName evidence="4">Triacylglycerol lipase</fullName>
    </recommendedName>
</protein>
<dbReference type="AlphaFoldDB" id="A0A5D4RYF2"/>
<gene>
    <name evidence="2" type="ORF">FZC83_00010</name>
</gene>
<dbReference type="EMBL" id="VTEQ01000001">
    <property type="protein sequence ID" value="TYS56000.1"/>
    <property type="molecule type" value="Genomic_DNA"/>
</dbReference>
<dbReference type="RefSeq" id="WP_148984211.1">
    <property type="nucleotide sequence ID" value="NZ_JBNILK010000001.1"/>
</dbReference>
<dbReference type="Gene3D" id="3.40.50.1820">
    <property type="entry name" value="alpha/beta hydrolase"/>
    <property type="match status" value="1"/>
</dbReference>
<organism evidence="2 3">
    <name type="scientific">Rossellomorea marisflavi</name>
    <dbReference type="NCBI Taxonomy" id="189381"/>
    <lineage>
        <taxon>Bacteria</taxon>
        <taxon>Bacillati</taxon>
        <taxon>Bacillota</taxon>
        <taxon>Bacilli</taxon>
        <taxon>Bacillales</taxon>
        <taxon>Bacillaceae</taxon>
        <taxon>Rossellomorea</taxon>
    </lineage>
</organism>
<sequence>MKRKIGYSCLLLMFLFPSWTLAGDFGKDDPSGNPGEWYVGTNPAVPKQPILFVHGLNSSSNTWWNENDMYDVAYRSGYKTAFIDLYPQKDMWANGALLASKLKEIYDYFGVKVVVVAHSKGGIDTQSALVHFGADRYVSKVITLSSPHHGSQLADLAYSNWAGWLAAIIGSKNEATASLQTGYMSQFRSQTDGSSGKVPFYTMGGTSWGGFGGSLYWGGLYLSGYGSNDGAVTTASSRLPNAQEVAIGKWDHKTVKEGSSTFSIFQSLLSSSSTHDAMSRKESALKTNTSSFIRGGEYKEHADETFWVEVGAKRITIDWLASNSMEDVYLTSPDNKVTALKPSGKDQESYFNGAFHHVGTVENPIEGEWKVSSLSKEPGAYLLNVGFTSPLNDDLVVTTTEKGVSVQSSIVSGFTEHTRFEFYPKGKPLSQSDKGSGAVFNGGEGTYNLTTDIKSDYKGKPFNRTIIQSVYLNQNGQIVKQ</sequence>
<proteinExistence type="predicted"/>
<dbReference type="PANTHER" id="PTHR37946:SF1">
    <property type="entry name" value="SLL1969 PROTEIN"/>
    <property type="match status" value="1"/>
</dbReference>
<comment type="caution">
    <text evidence="2">The sequence shown here is derived from an EMBL/GenBank/DDBJ whole genome shotgun (WGS) entry which is preliminary data.</text>
</comment>